<dbReference type="AlphaFoldDB" id="A0A1V4A469"/>
<dbReference type="Proteomes" id="UP000190539">
    <property type="component" value="Unassembled WGS sequence"/>
</dbReference>
<gene>
    <name evidence="1" type="ORF">B1H18_23030</name>
</gene>
<accession>A0A1V4A469</accession>
<keyword evidence="2" id="KW-1185">Reference proteome</keyword>
<dbReference type="EMBL" id="MVFC01000023">
    <property type="protein sequence ID" value="OON75362.1"/>
    <property type="molecule type" value="Genomic_DNA"/>
</dbReference>
<comment type="caution">
    <text evidence="1">The sequence shown here is derived from an EMBL/GenBank/DDBJ whole genome shotgun (WGS) entry which is preliminary data.</text>
</comment>
<name>A0A1V4A469_9ACTN</name>
<evidence type="ECO:0000313" key="2">
    <source>
        <dbReference type="Proteomes" id="UP000190539"/>
    </source>
</evidence>
<organism evidence="1 2">
    <name type="scientific">Streptomyces tsukubensis</name>
    <dbReference type="NCBI Taxonomy" id="83656"/>
    <lineage>
        <taxon>Bacteria</taxon>
        <taxon>Bacillati</taxon>
        <taxon>Actinomycetota</taxon>
        <taxon>Actinomycetes</taxon>
        <taxon>Kitasatosporales</taxon>
        <taxon>Streptomycetaceae</taxon>
        <taxon>Streptomyces</taxon>
    </lineage>
</organism>
<protein>
    <submittedName>
        <fullName evidence="1">Uncharacterized protein</fullName>
    </submittedName>
</protein>
<dbReference type="RefSeq" id="WP_227025230.1">
    <property type="nucleotide sequence ID" value="NZ_CP045178.1"/>
</dbReference>
<sequence>MTGVRRAVGTAVRERKPRVWSERELRLVDRLAELHEELDAARRDRAGLIAYVLRLHAGSVGPPDAAGWSAVNVDTAAGRLSWRVAPEDAHFFREADGGRRPVATKGPRGSREQFVETLTRLSFLHLHRRPNLPTRTGRNA</sequence>
<proteinExistence type="predicted"/>
<reference evidence="1 2" key="1">
    <citation type="submission" date="2017-02" db="EMBL/GenBank/DDBJ databases">
        <title>Draft Genome Sequence of Streptomyces tsukubaensis F601, a Producer of the immunosuppressant tacrolimus FK506.</title>
        <authorList>
            <person name="Zong G."/>
            <person name="Zhong C."/>
            <person name="Fu J."/>
            <person name="Qin R."/>
            <person name="Cao G."/>
        </authorList>
    </citation>
    <scope>NUCLEOTIDE SEQUENCE [LARGE SCALE GENOMIC DNA]</scope>
    <source>
        <strain evidence="1 2">F601</strain>
    </source>
</reference>
<evidence type="ECO:0000313" key="1">
    <source>
        <dbReference type="EMBL" id="OON75362.1"/>
    </source>
</evidence>